<protein>
    <submittedName>
        <fullName evidence="1">Uncharacterized protein</fullName>
    </submittedName>
</protein>
<comment type="caution">
    <text evidence="1">The sequence shown here is derived from an EMBL/GenBank/DDBJ whole genome shotgun (WGS) entry which is preliminary data.</text>
</comment>
<reference evidence="1 2" key="1">
    <citation type="submission" date="2021-06" db="EMBL/GenBank/DDBJ databases">
        <authorList>
            <person name="Sun Q."/>
            <person name="Li D."/>
        </authorList>
    </citation>
    <scope>NUCLEOTIDE SEQUENCE [LARGE SCALE GENOMIC DNA]</scope>
    <source>
        <strain evidence="1 2">MSJ-40</strain>
    </source>
</reference>
<dbReference type="EMBL" id="JAHLPM010000042">
    <property type="protein sequence ID" value="MBU5440396.1"/>
    <property type="molecule type" value="Genomic_DNA"/>
</dbReference>
<dbReference type="RefSeq" id="WP_216522698.1">
    <property type="nucleotide sequence ID" value="NZ_JAHLPM010000042.1"/>
</dbReference>
<keyword evidence="2" id="KW-1185">Reference proteome</keyword>
<organism evidence="1 2">
    <name type="scientific">Tissierella simiarum</name>
    <dbReference type="NCBI Taxonomy" id="2841534"/>
    <lineage>
        <taxon>Bacteria</taxon>
        <taxon>Bacillati</taxon>
        <taxon>Bacillota</taxon>
        <taxon>Tissierellia</taxon>
        <taxon>Tissierellales</taxon>
        <taxon>Tissierellaceae</taxon>
        <taxon>Tissierella</taxon>
    </lineage>
</organism>
<accession>A0ABS6EC06</accession>
<gene>
    <name evidence="1" type="ORF">KQI42_20595</name>
</gene>
<proteinExistence type="predicted"/>
<sequence length="67" mass="7681">IYTLLNQRLGVDVQTRLTNKRRRMADEGVSKSKRDKLTIVDVIADDKKLIEGYTAIVKEMAIKYKVA</sequence>
<name>A0ABS6EC06_9FIRM</name>
<feature type="non-terminal residue" evidence="1">
    <location>
        <position position="1"/>
    </location>
</feature>
<evidence type="ECO:0000313" key="2">
    <source>
        <dbReference type="Proteomes" id="UP000749471"/>
    </source>
</evidence>
<evidence type="ECO:0000313" key="1">
    <source>
        <dbReference type="EMBL" id="MBU5440396.1"/>
    </source>
</evidence>
<dbReference type="Proteomes" id="UP000749471">
    <property type="component" value="Unassembled WGS sequence"/>
</dbReference>